<dbReference type="AlphaFoldDB" id="Q0UDU0"/>
<feature type="compositionally biased region" description="Low complexity" evidence="1">
    <location>
        <begin position="11"/>
        <end position="24"/>
    </location>
</feature>
<protein>
    <submittedName>
        <fullName evidence="2">Uncharacterized protein</fullName>
    </submittedName>
</protein>
<evidence type="ECO:0000256" key="1">
    <source>
        <dbReference type="SAM" id="MobiDB-lite"/>
    </source>
</evidence>
<dbReference type="InParanoid" id="Q0UDU0"/>
<evidence type="ECO:0000313" key="3">
    <source>
        <dbReference type="Proteomes" id="UP000001055"/>
    </source>
</evidence>
<evidence type="ECO:0000313" key="2">
    <source>
        <dbReference type="EMBL" id="EAT82409.1"/>
    </source>
</evidence>
<name>Q0UDU0_PHANO</name>
<dbReference type="GeneID" id="5977262"/>
<dbReference type="Proteomes" id="UP000001055">
    <property type="component" value="Unassembled WGS sequence"/>
</dbReference>
<gene>
    <name evidence="2" type="ORF">SNOG_10074</name>
</gene>
<sequence length="87" mass="9499">MAATASRKAITSPPSSASSPATVSPSPFLLSNVRQRIEVGNVVDFKIPSLRHYPDALQHLDSRLDFTGKLVRIYDAMIGLRQYGVVD</sequence>
<dbReference type="RefSeq" id="XP_001800356.1">
    <property type="nucleotide sequence ID" value="XM_001800304.1"/>
</dbReference>
<accession>Q0UDU0</accession>
<dbReference type="KEGG" id="pno:SNOG_10074"/>
<reference evidence="3" key="1">
    <citation type="journal article" date="2007" name="Plant Cell">
        <title>Dothideomycete-plant interactions illuminated by genome sequencing and EST analysis of the wheat pathogen Stagonospora nodorum.</title>
        <authorList>
            <person name="Hane J.K."/>
            <person name="Lowe R.G."/>
            <person name="Solomon P.S."/>
            <person name="Tan K.C."/>
            <person name="Schoch C.L."/>
            <person name="Spatafora J.W."/>
            <person name="Crous P.W."/>
            <person name="Kodira C."/>
            <person name="Birren B.W."/>
            <person name="Galagan J.E."/>
            <person name="Torriani S.F."/>
            <person name="McDonald B.A."/>
            <person name="Oliver R.P."/>
        </authorList>
    </citation>
    <scope>NUCLEOTIDE SEQUENCE [LARGE SCALE GENOMIC DNA]</scope>
    <source>
        <strain evidence="3">SN15 / ATCC MYA-4574 / FGSC 10173</strain>
    </source>
</reference>
<proteinExistence type="predicted"/>
<organism evidence="2 3">
    <name type="scientific">Phaeosphaeria nodorum (strain SN15 / ATCC MYA-4574 / FGSC 10173)</name>
    <name type="common">Glume blotch fungus</name>
    <name type="synonym">Parastagonospora nodorum</name>
    <dbReference type="NCBI Taxonomy" id="321614"/>
    <lineage>
        <taxon>Eukaryota</taxon>
        <taxon>Fungi</taxon>
        <taxon>Dikarya</taxon>
        <taxon>Ascomycota</taxon>
        <taxon>Pezizomycotina</taxon>
        <taxon>Dothideomycetes</taxon>
        <taxon>Pleosporomycetidae</taxon>
        <taxon>Pleosporales</taxon>
        <taxon>Pleosporineae</taxon>
        <taxon>Phaeosphaeriaceae</taxon>
        <taxon>Parastagonospora</taxon>
    </lineage>
</organism>
<dbReference type="EMBL" id="CH445340">
    <property type="protein sequence ID" value="EAT82409.1"/>
    <property type="molecule type" value="Genomic_DNA"/>
</dbReference>
<feature type="region of interest" description="Disordered" evidence="1">
    <location>
        <begin position="1"/>
        <end position="24"/>
    </location>
</feature>